<evidence type="ECO:0000313" key="2">
    <source>
        <dbReference type="EMBL" id="AMJ74532.1"/>
    </source>
</evidence>
<accession>A0ABM5YJF8</accession>
<keyword evidence="3" id="KW-1185">Reference proteome</keyword>
<proteinExistence type="predicted"/>
<dbReference type="InterPro" id="IPR001466">
    <property type="entry name" value="Beta-lactam-related"/>
</dbReference>
<dbReference type="PANTHER" id="PTHR46825:SF9">
    <property type="entry name" value="BETA-LACTAMASE-RELATED DOMAIN-CONTAINING PROTEIN"/>
    <property type="match status" value="1"/>
</dbReference>
<dbReference type="InterPro" id="IPR050491">
    <property type="entry name" value="AmpC-like"/>
</dbReference>
<dbReference type="PANTHER" id="PTHR46825">
    <property type="entry name" value="D-ALANYL-D-ALANINE-CARBOXYPEPTIDASE/ENDOPEPTIDASE AMPH"/>
    <property type="match status" value="1"/>
</dbReference>
<dbReference type="InterPro" id="IPR012338">
    <property type="entry name" value="Beta-lactam/transpept-like"/>
</dbReference>
<dbReference type="EMBL" id="CP013926">
    <property type="protein sequence ID" value="AMJ74532.1"/>
    <property type="molecule type" value="Genomic_DNA"/>
</dbReference>
<dbReference type="Gene3D" id="3.40.710.10">
    <property type="entry name" value="DD-peptidase/beta-lactamase superfamily"/>
    <property type="match status" value="1"/>
</dbReference>
<organism evidence="2 3">
    <name type="scientific">Alteromonas stellipolaris</name>
    <dbReference type="NCBI Taxonomy" id="233316"/>
    <lineage>
        <taxon>Bacteria</taxon>
        <taxon>Pseudomonadati</taxon>
        <taxon>Pseudomonadota</taxon>
        <taxon>Gammaproteobacteria</taxon>
        <taxon>Alteromonadales</taxon>
        <taxon>Alteromonadaceae</taxon>
        <taxon>Alteromonas/Salinimonas group</taxon>
        <taxon>Alteromonas</taxon>
    </lineage>
</organism>
<name>A0ABM5YJF8_9ALTE</name>
<evidence type="ECO:0000313" key="3">
    <source>
        <dbReference type="Proteomes" id="UP000056750"/>
    </source>
</evidence>
<dbReference type="Proteomes" id="UP000056750">
    <property type="component" value="Chromosome"/>
</dbReference>
<sequence>MAVAVITAGELSYIEGFGYLDEKLTTPVTDKVLFRAASISKLFTAQAIMKLVELKKLSLNDEVGL</sequence>
<evidence type="ECO:0000259" key="1">
    <source>
        <dbReference type="Pfam" id="PF00144"/>
    </source>
</evidence>
<feature type="domain" description="Beta-lactamase-related" evidence="1">
    <location>
        <begin position="1"/>
        <end position="63"/>
    </location>
</feature>
<gene>
    <name evidence="2" type="ORF">AVL57_11485</name>
</gene>
<dbReference type="Pfam" id="PF00144">
    <property type="entry name" value="Beta-lactamase"/>
    <property type="match status" value="1"/>
</dbReference>
<protein>
    <recommendedName>
        <fullName evidence="1">Beta-lactamase-related domain-containing protein</fullName>
    </recommendedName>
</protein>
<reference evidence="2 3" key="1">
    <citation type="submission" date="2015-12" db="EMBL/GenBank/DDBJ databases">
        <title>Intraspecies pangenome expansion in the marine bacterium Alteromonas.</title>
        <authorList>
            <person name="Lopez-Perez M."/>
            <person name="Rodriguez-Valera F."/>
        </authorList>
    </citation>
    <scope>NUCLEOTIDE SEQUENCE [LARGE SCALE GENOMIC DNA]</scope>
    <source>
        <strain evidence="2 3">LMG 21861</strain>
    </source>
</reference>
<dbReference type="SUPFAM" id="SSF56601">
    <property type="entry name" value="beta-lactamase/transpeptidase-like"/>
    <property type="match status" value="1"/>
</dbReference>